<dbReference type="SMART" id="SM00748">
    <property type="entry name" value="HEPN"/>
    <property type="match status" value="1"/>
</dbReference>
<sequence>MKILTQEWLKAARDDILTIEELLDNEHLTHIMAFHAEQAVEKCLKAILEEDRVEFPRIHDLSRLYKLVQGSRHFSIEQQDILQKLNTLYIDSRYPGEFGLLPDGKPSLEDAKEFYQFAQDIHASVSAMLSRVQENLAEE</sequence>
<dbReference type="EMBL" id="WJJP01000666">
    <property type="protein sequence ID" value="MBD3326965.1"/>
    <property type="molecule type" value="Genomic_DNA"/>
</dbReference>
<dbReference type="Gene3D" id="1.20.120.330">
    <property type="entry name" value="Nucleotidyltransferases domain 2"/>
    <property type="match status" value="1"/>
</dbReference>
<protein>
    <submittedName>
        <fullName evidence="2">HEPN domain-containing protein</fullName>
    </submittedName>
</protein>
<evidence type="ECO:0000259" key="1">
    <source>
        <dbReference type="PROSITE" id="PS50910"/>
    </source>
</evidence>
<dbReference type="PROSITE" id="PS50910">
    <property type="entry name" value="HEPN"/>
    <property type="match status" value="1"/>
</dbReference>
<dbReference type="InterPro" id="IPR007842">
    <property type="entry name" value="HEPN_dom"/>
</dbReference>
<dbReference type="AlphaFoldDB" id="A0A9D5JZD6"/>
<dbReference type="SUPFAM" id="SSF81593">
    <property type="entry name" value="Nucleotidyltransferase substrate binding subunit/domain"/>
    <property type="match status" value="1"/>
</dbReference>
<dbReference type="Pfam" id="PF05168">
    <property type="entry name" value="HEPN"/>
    <property type="match status" value="1"/>
</dbReference>
<evidence type="ECO:0000313" key="3">
    <source>
        <dbReference type="Proteomes" id="UP000649604"/>
    </source>
</evidence>
<dbReference type="Proteomes" id="UP000649604">
    <property type="component" value="Unassembled WGS sequence"/>
</dbReference>
<gene>
    <name evidence="2" type="ORF">GF339_20435</name>
</gene>
<feature type="domain" description="HEPN" evidence="1">
    <location>
        <begin position="10"/>
        <end position="121"/>
    </location>
</feature>
<comment type="caution">
    <text evidence="2">The sequence shown here is derived from an EMBL/GenBank/DDBJ whole genome shotgun (WGS) entry which is preliminary data.</text>
</comment>
<name>A0A9D5JZD6_9BACT</name>
<proteinExistence type="predicted"/>
<reference evidence="2" key="1">
    <citation type="submission" date="2019-11" db="EMBL/GenBank/DDBJ databases">
        <title>Microbial mats filling the niche in hypersaline microbial mats.</title>
        <authorList>
            <person name="Wong H.L."/>
            <person name="Macleod F.I."/>
            <person name="White R.A. III"/>
            <person name="Burns B.P."/>
        </authorList>
    </citation>
    <scope>NUCLEOTIDE SEQUENCE</scope>
    <source>
        <strain evidence="2">Rbin_158</strain>
    </source>
</reference>
<evidence type="ECO:0000313" key="2">
    <source>
        <dbReference type="EMBL" id="MBD3326965.1"/>
    </source>
</evidence>
<accession>A0A9D5JZD6</accession>
<organism evidence="2 3">
    <name type="scientific">candidate division KSB3 bacterium</name>
    <dbReference type="NCBI Taxonomy" id="2044937"/>
    <lineage>
        <taxon>Bacteria</taxon>
        <taxon>candidate division KSB3</taxon>
    </lineage>
</organism>